<evidence type="ECO:0000313" key="5">
    <source>
        <dbReference type="Proteomes" id="UP000223071"/>
    </source>
</evidence>
<dbReference type="Proteomes" id="UP000223071">
    <property type="component" value="Unassembled WGS sequence"/>
</dbReference>
<gene>
    <name evidence="4" type="ORF">A9A59_2270</name>
</gene>
<dbReference type="PANTHER" id="PTHR43018">
    <property type="entry name" value="PHOSPHO-2-DEHYDRO-3-DEOXYHEPTONATE ALDOLASE"/>
    <property type="match status" value="1"/>
</dbReference>
<feature type="domain" description="DAHP synthetase I/KDSA" evidence="2">
    <location>
        <begin position="93"/>
        <end position="329"/>
    </location>
</feature>
<dbReference type="InterPro" id="IPR052899">
    <property type="entry name" value="Class-I_DAHP_synthase"/>
</dbReference>
<dbReference type="EMBL" id="PDJQ01000001">
    <property type="protein sequence ID" value="PFG75013.1"/>
    <property type="molecule type" value="Genomic_DNA"/>
</dbReference>
<dbReference type="SUPFAM" id="SSF51569">
    <property type="entry name" value="Aldolase"/>
    <property type="match status" value="1"/>
</dbReference>
<dbReference type="InterPro" id="IPR013785">
    <property type="entry name" value="Aldolase_TIM"/>
</dbReference>
<dbReference type="Pfam" id="PF18152">
    <property type="entry name" value="DAHP_snth_FXD"/>
    <property type="match status" value="1"/>
</dbReference>
<organism evidence="4 5">
    <name type="scientific">Tepidiforma thermophila (strain KCTC 52669 / CGMCC 1.13589 / G233)</name>
    <dbReference type="NCBI Taxonomy" id="2761530"/>
    <lineage>
        <taxon>Bacteria</taxon>
        <taxon>Bacillati</taxon>
        <taxon>Chloroflexota</taxon>
        <taxon>Tepidiformia</taxon>
        <taxon>Tepidiformales</taxon>
        <taxon>Tepidiformaceae</taxon>
        <taxon>Tepidiforma</taxon>
    </lineage>
</organism>
<comment type="caution">
    <text evidence="4">The sequence shown here is derived from an EMBL/GenBank/DDBJ whole genome shotgun (WGS) entry which is preliminary data.</text>
</comment>
<evidence type="ECO:0000313" key="4">
    <source>
        <dbReference type="EMBL" id="PFG75013.1"/>
    </source>
</evidence>
<dbReference type="Gene3D" id="3.30.70.1140">
    <property type="entry name" value="Phospho-2-dehydro-3-deoxyheptonate aldolase, domain 1"/>
    <property type="match status" value="1"/>
</dbReference>
<dbReference type="InterPro" id="IPR006218">
    <property type="entry name" value="DAHP1/KDSA"/>
</dbReference>
<dbReference type="InterPro" id="IPR041071">
    <property type="entry name" value="DAHP_snth_FXD"/>
</dbReference>
<dbReference type="PANTHER" id="PTHR43018:SF1">
    <property type="entry name" value="PROTEIN AROA(G)"/>
    <property type="match status" value="1"/>
</dbReference>
<evidence type="ECO:0000259" key="2">
    <source>
        <dbReference type="Pfam" id="PF00793"/>
    </source>
</evidence>
<dbReference type="Pfam" id="PF00793">
    <property type="entry name" value="DAHP_synth_1"/>
    <property type="match status" value="1"/>
</dbReference>
<dbReference type="GO" id="GO:0016740">
    <property type="term" value="F:transferase activity"/>
    <property type="evidence" value="ECO:0007669"/>
    <property type="project" value="UniProtKB-KW"/>
</dbReference>
<keyword evidence="5" id="KW-1185">Reference proteome</keyword>
<accession>A0A2A9HI16</accession>
<proteinExistence type="predicted"/>
<sequence length="361" mass="39694">MIIHMAEGATIDQVERVINRITQDYGLRCETIVSNTTVIGVKGVASIVDEGRILELPGVDRVIRITEKYKDASRTFHPEDTIVWVAGKVPVGGRNLTFFGGPCAIESEQQALESARIAKEAGVDVLRAFVDKSRTSPYDYRGMDIKKGLEIAAAMKAETGLPTVSELIDLRHLDLFLEYGIDVIQIGARSAQYSPLLEELSKIDRPVILKHGFGNDMNEWLCAAAYIMSGIDRERRSVSEGNRNVILCYRGIKSFETETRFAADIGMIPLVRMKSHLPLIADPSHSSGDRRLVERVTYGFVAAGAHGIEFDIHNNPAEALCDGKQAVNHEARRIIENARRIHALLADVGIESGSTVSVAAK</sequence>
<feature type="domain" description="DAHP synthase ferredoxin-like" evidence="3">
    <location>
        <begin position="1"/>
        <end position="67"/>
    </location>
</feature>
<protein>
    <submittedName>
        <fullName evidence="4">3-deoxy-D-arabinoheptulosonate-7-phosphate synthase</fullName>
    </submittedName>
</protein>
<evidence type="ECO:0000259" key="3">
    <source>
        <dbReference type="Pfam" id="PF18152"/>
    </source>
</evidence>
<dbReference type="AlphaFoldDB" id="A0A2A9HI16"/>
<keyword evidence="1" id="KW-0808">Transferase</keyword>
<evidence type="ECO:0000256" key="1">
    <source>
        <dbReference type="ARBA" id="ARBA00022679"/>
    </source>
</evidence>
<reference evidence="4 5" key="1">
    <citation type="submission" date="2017-09" db="EMBL/GenBank/DDBJ databases">
        <title>Sequencing the genomes of two abundant thermophiles in Great Basin hot springs: Thermocrinis jamiesonii and novel Chloroflexi Thermoflexus hugenholtzii.</title>
        <authorList>
            <person name="Hedlund B."/>
        </authorList>
    </citation>
    <scope>NUCLEOTIDE SEQUENCE [LARGE SCALE GENOMIC DNA]</scope>
    <source>
        <strain evidence="4 5">G233</strain>
    </source>
</reference>
<dbReference type="Gene3D" id="3.20.20.70">
    <property type="entry name" value="Aldolase class I"/>
    <property type="match status" value="1"/>
</dbReference>
<name>A0A2A9HI16_TEPT2</name>